<sequence>MAQRRIVLVRHGETTYNATGRMQGQLDTELSEVGIAQAKAAALEIAGWNVSAVISSDLKRAVHTAELLSAGWDVDVQTDPRLRETRLGEWTGASHAEIDRDYPGQRVYWRHDPEWAPPGAETRLEVASRAHQLVEELMESDIFDRGTVVLVAHGGTIGALTAQLLELPKTHFSMFSGLGNVRWSQLVARPKFPNTTTVKTPQAVDGSQVPMKGTEDEQWWRDPHWHLEGWNLSTAPGARLSAQSASPDEGGEDVDGADTASGGSLGNGTTADEAGAGSVVNNSAPNHSTETGK</sequence>
<evidence type="ECO:0000313" key="3">
    <source>
        <dbReference type="Proteomes" id="UP000635902"/>
    </source>
</evidence>
<dbReference type="PANTHER" id="PTHR48100">
    <property type="entry name" value="BROAD-SPECIFICITY PHOSPHATASE YOR283W-RELATED"/>
    <property type="match status" value="1"/>
</dbReference>
<dbReference type="EMBL" id="JADKMY010000002">
    <property type="protein sequence ID" value="MBF4553944.1"/>
    <property type="molecule type" value="Genomic_DNA"/>
</dbReference>
<dbReference type="RefSeq" id="WP_194556826.1">
    <property type="nucleotide sequence ID" value="NZ_JADKMY010000002.1"/>
</dbReference>
<protein>
    <submittedName>
        <fullName evidence="2">Histidine phosphatase family protein</fullName>
    </submittedName>
</protein>
<keyword evidence="3" id="KW-1185">Reference proteome</keyword>
<gene>
    <name evidence="2" type="ORF">IRY30_07615</name>
</gene>
<dbReference type="Pfam" id="PF00300">
    <property type="entry name" value="His_Phos_1"/>
    <property type="match status" value="1"/>
</dbReference>
<feature type="region of interest" description="Disordered" evidence="1">
    <location>
        <begin position="238"/>
        <end position="293"/>
    </location>
</feature>
<dbReference type="InterPro" id="IPR013078">
    <property type="entry name" value="His_Pase_superF_clade-1"/>
</dbReference>
<dbReference type="PANTHER" id="PTHR48100:SF62">
    <property type="entry name" value="GLUCOSYL-3-PHOSPHOGLYCERATE PHOSPHATASE"/>
    <property type="match status" value="1"/>
</dbReference>
<dbReference type="CDD" id="cd07067">
    <property type="entry name" value="HP_PGM_like"/>
    <property type="match status" value="1"/>
</dbReference>
<evidence type="ECO:0000313" key="2">
    <source>
        <dbReference type="EMBL" id="MBF4553944.1"/>
    </source>
</evidence>
<accession>A0ABR9ZLW3</accession>
<dbReference type="SUPFAM" id="SSF53254">
    <property type="entry name" value="Phosphoglycerate mutase-like"/>
    <property type="match status" value="1"/>
</dbReference>
<organism evidence="2 3">
    <name type="scientific">Corynebacterium suicordis DSM 45110</name>
    <dbReference type="NCBI Taxonomy" id="1121369"/>
    <lineage>
        <taxon>Bacteria</taxon>
        <taxon>Bacillati</taxon>
        <taxon>Actinomycetota</taxon>
        <taxon>Actinomycetes</taxon>
        <taxon>Mycobacteriales</taxon>
        <taxon>Corynebacteriaceae</taxon>
        <taxon>Corynebacterium</taxon>
    </lineage>
</organism>
<comment type="caution">
    <text evidence="2">The sequence shown here is derived from an EMBL/GenBank/DDBJ whole genome shotgun (WGS) entry which is preliminary data.</text>
</comment>
<dbReference type="Gene3D" id="3.40.50.1240">
    <property type="entry name" value="Phosphoglycerate mutase-like"/>
    <property type="match status" value="1"/>
</dbReference>
<evidence type="ECO:0000256" key="1">
    <source>
        <dbReference type="SAM" id="MobiDB-lite"/>
    </source>
</evidence>
<name>A0ABR9ZLW3_9CORY</name>
<dbReference type="InterPro" id="IPR029033">
    <property type="entry name" value="His_PPase_superfam"/>
</dbReference>
<dbReference type="Proteomes" id="UP000635902">
    <property type="component" value="Unassembled WGS sequence"/>
</dbReference>
<dbReference type="InterPro" id="IPR001345">
    <property type="entry name" value="PG/BPGM_mutase_AS"/>
</dbReference>
<feature type="compositionally biased region" description="Polar residues" evidence="1">
    <location>
        <begin position="279"/>
        <end position="293"/>
    </location>
</feature>
<dbReference type="PROSITE" id="PS00175">
    <property type="entry name" value="PG_MUTASE"/>
    <property type="match status" value="1"/>
</dbReference>
<proteinExistence type="predicted"/>
<dbReference type="SMART" id="SM00855">
    <property type="entry name" value="PGAM"/>
    <property type="match status" value="1"/>
</dbReference>
<reference evidence="2 3" key="1">
    <citation type="submission" date="2020-10" db="EMBL/GenBank/DDBJ databases">
        <title>Novel species in genus Corynebacterium.</title>
        <authorList>
            <person name="Zhang G."/>
        </authorList>
    </citation>
    <scope>NUCLEOTIDE SEQUENCE [LARGE SCALE GENOMIC DNA]</scope>
    <source>
        <strain evidence="2 3">DSM 45110</strain>
    </source>
</reference>
<dbReference type="InterPro" id="IPR050275">
    <property type="entry name" value="PGM_Phosphatase"/>
</dbReference>